<dbReference type="GO" id="GO:0005886">
    <property type="term" value="C:plasma membrane"/>
    <property type="evidence" value="ECO:0007669"/>
    <property type="project" value="UniProtKB-SubCell"/>
</dbReference>
<dbReference type="Proteomes" id="UP000244240">
    <property type="component" value="Unassembled WGS sequence"/>
</dbReference>
<dbReference type="OrthoDB" id="9800626at2"/>
<name>A0A2T6C7C8_9BACL</name>
<feature type="compositionally biased region" description="Polar residues" evidence="6">
    <location>
        <begin position="384"/>
        <end position="394"/>
    </location>
</feature>
<comment type="subcellular location">
    <subcellularLocation>
        <location evidence="1">Cell membrane</location>
        <topology evidence="1">Single-pass membrane protein</topology>
    </subcellularLocation>
</comment>
<evidence type="ECO:0000256" key="1">
    <source>
        <dbReference type="ARBA" id="ARBA00004162"/>
    </source>
</evidence>
<keyword evidence="10" id="KW-1185">Reference proteome</keyword>
<evidence type="ECO:0000256" key="3">
    <source>
        <dbReference type="ARBA" id="ARBA00022692"/>
    </source>
</evidence>
<feature type="compositionally biased region" description="Basic and acidic residues" evidence="6">
    <location>
        <begin position="192"/>
        <end position="203"/>
    </location>
</feature>
<evidence type="ECO:0000259" key="8">
    <source>
        <dbReference type="PROSITE" id="PS51849"/>
    </source>
</evidence>
<dbReference type="Pfam" id="PF12791">
    <property type="entry name" value="RsgI_N"/>
    <property type="match status" value="1"/>
</dbReference>
<keyword evidence="5 7" id="KW-0472">Membrane</keyword>
<evidence type="ECO:0000256" key="4">
    <source>
        <dbReference type="ARBA" id="ARBA00022989"/>
    </source>
</evidence>
<evidence type="ECO:0000256" key="7">
    <source>
        <dbReference type="SAM" id="Phobius"/>
    </source>
</evidence>
<feature type="compositionally biased region" description="Basic and acidic residues" evidence="6">
    <location>
        <begin position="395"/>
        <end position="404"/>
    </location>
</feature>
<proteinExistence type="predicted"/>
<feature type="transmembrane region" description="Helical" evidence="7">
    <location>
        <begin position="57"/>
        <end position="78"/>
    </location>
</feature>
<comment type="caution">
    <text evidence="9">The sequence shown here is derived from an EMBL/GenBank/DDBJ whole genome shotgun (WGS) entry which is preliminary data.</text>
</comment>
<evidence type="ECO:0000256" key="6">
    <source>
        <dbReference type="SAM" id="MobiDB-lite"/>
    </source>
</evidence>
<gene>
    <name evidence="9" type="ORF">C8P63_10311</name>
</gene>
<evidence type="ECO:0000313" key="9">
    <source>
        <dbReference type="EMBL" id="PTX64229.1"/>
    </source>
</evidence>
<feature type="region of interest" description="Disordered" evidence="6">
    <location>
        <begin position="278"/>
        <end position="413"/>
    </location>
</feature>
<keyword evidence="3 7" id="KW-0812">Transmembrane</keyword>
<keyword evidence="4 7" id="KW-1133">Transmembrane helix</keyword>
<dbReference type="InterPro" id="IPR024449">
    <property type="entry name" value="Anti-sigma_RsgI_N"/>
</dbReference>
<keyword evidence="2" id="KW-1003">Cell membrane</keyword>
<accession>A0A2T6C7C8</accession>
<protein>
    <submittedName>
        <fullName evidence="9">Anti-sigma factor-like protein</fullName>
    </submittedName>
</protein>
<dbReference type="Pfam" id="PF23750">
    <property type="entry name" value="RsgI_M"/>
    <property type="match status" value="1"/>
</dbReference>
<feature type="compositionally biased region" description="Low complexity" evidence="6">
    <location>
        <begin position="332"/>
        <end position="343"/>
    </location>
</feature>
<evidence type="ECO:0000313" key="10">
    <source>
        <dbReference type="Proteomes" id="UP000244240"/>
    </source>
</evidence>
<reference evidence="9 10" key="1">
    <citation type="submission" date="2018-04" db="EMBL/GenBank/DDBJ databases">
        <title>Genomic Encyclopedia of Archaeal and Bacterial Type Strains, Phase II (KMG-II): from individual species to whole genera.</title>
        <authorList>
            <person name="Goeker M."/>
        </authorList>
    </citation>
    <scope>NUCLEOTIDE SEQUENCE [LARGE SCALE GENOMIC DNA]</scope>
    <source>
        <strain evidence="9 10">DSM 45787</strain>
    </source>
</reference>
<evidence type="ECO:0000256" key="5">
    <source>
        <dbReference type="ARBA" id="ARBA00023136"/>
    </source>
</evidence>
<dbReference type="RefSeq" id="WP_108021805.1">
    <property type="nucleotide sequence ID" value="NZ_QBKR01000003.1"/>
</dbReference>
<evidence type="ECO:0000256" key="2">
    <source>
        <dbReference type="ARBA" id="ARBA00022475"/>
    </source>
</evidence>
<dbReference type="AlphaFoldDB" id="A0A2T6C7C8"/>
<feature type="compositionally biased region" description="Basic and acidic residues" evidence="6">
    <location>
        <begin position="300"/>
        <end position="329"/>
    </location>
</feature>
<dbReference type="PROSITE" id="PS51849">
    <property type="entry name" value="RSGI_N"/>
    <property type="match status" value="1"/>
</dbReference>
<dbReference type="EMBL" id="QBKR01000003">
    <property type="protein sequence ID" value="PTX64229.1"/>
    <property type="molecule type" value="Genomic_DNA"/>
</dbReference>
<dbReference type="InterPro" id="IPR055431">
    <property type="entry name" value="RsgI_M"/>
</dbReference>
<organism evidence="9 10">
    <name type="scientific">Melghirimyces profundicolus</name>
    <dbReference type="NCBI Taxonomy" id="1242148"/>
    <lineage>
        <taxon>Bacteria</taxon>
        <taxon>Bacillati</taxon>
        <taxon>Bacillota</taxon>
        <taxon>Bacilli</taxon>
        <taxon>Bacillales</taxon>
        <taxon>Thermoactinomycetaceae</taxon>
        <taxon>Melghirimyces</taxon>
    </lineage>
</organism>
<sequence>MSKGILMEKEQMHWVVMTSDGEFVKIPPQGQGSVRLGEEVHFTPEEKPGFFTSFMRYPWVTGGLAAAILVFALLVPLFKPMDVNAQTYVYIDINTHTAVGSANRGHSLNQKNANSSLEVGVNGEGEVISVDGINPPGEYMARMVRENLEYEGTHIDEFVADFLNQAKEKKWLHPKDEIIVSQVTESDQEVSSSKEEKNHNTLDKIKKKVDTDPKLRGAHLEMVTLPLPDRLKDRAKKLEVSPARYALWLFANSEGHELTRDELQDQTVNELLELLKDALDPDDPPTEKQWNQWMTAYDPVKQRDPERPKDQTDSNPKEEPSDTIKKPEDQSTDTSGDSQDAGGDPSGQEPSNDPPPSDGTTSGGDTEGDDSNPEPTNPDPEGSTGDSQASGDSSSETKEPDKVPALDSGGSEY</sequence>
<feature type="domain" description="RsgI N-terminal anti-sigma" evidence="8">
    <location>
        <begin position="2"/>
        <end position="51"/>
    </location>
</feature>
<feature type="region of interest" description="Disordered" evidence="6">
    <location>
        <begin position="183"/>
        <end position="203"/>
    </location>
</feature>